<organism evidence="1">
    <name type="scientific">marine metagenome</name>
    <dbReference type="NCBI Taxonomy" id="408172"/>
    <lineage>
        <taxon>unclassified sequences</taxon>
        <taxon>metagenomes</taxon>
        <taxon>ecological metagenomes</taxon>
    </lineage>
</organism>
<dbReference type="AlphaFoldDB" id="A0A381ZVH8"/>
<feature type="non-terminal residue" evidence="1">
    <location>
        <position position="109"/>
    </location>
</feature>
<evidence type="ECO:0000313" key="1">
    <source>
        <dbReference type="EMBL" id="SVA93298.1"/>
    </source>
</evidence>
<protein>
    <recommendedName>
        <fullName evidence="2">Tetratricopeptide repeat protein</fullName>
    </recommendedName>
</protein>
<dbReference type="EMBL" id="UINC01022842">
    <property type="protein sequence ID" value="SVA93298.1"/>
    <property type="molecule type" value="Genomic_DNA"/>
</dbReference>
<proteinExistence type="predicted"/>
<sequence>MPELLTHAERRFHDGDLNSATASYRRALHKDSTSTVAMVGLARVYEVRGRIDLADRYRRRAFHLNYRIGTAAREAGDGVAARIAFDAAASAMPNHPMAPLKIGEMLLEA</sequence>
<dbReference type="SUPFAM" id="SSF48452">
    <property type="entry name" value="TPR-like"/>
    <property type="match status" value="1"/>
</dbReference>
<name>A0A381ZVH8_9ZZZZ</name>
<reference evidence="1" key="1">
    <citation type="submission" date="2018-05" db="EMBL/GenBank/DDBJ databases">
        <authorList>
            <person name="Lanie J.A."/>
            <person name="Ng W.-L."/>
            <person name="Kazmierczak K.M."/>
            <person name="Andrzejewski T.M."/>
            <person name="Davidsen T.M."/>
            <person name="Wayne K.J."/>
            <person name="Tettelin H."/>
            <person name="Glass J.I."/>
            <person name="Rusch D."/>
            <person name="Podicherti R."/>
            <person name="Tsui H.-C.T."/>
            <person name="Winkler M.E."/>
        </authorList>
    </citation>
    <scope>NUCLEOTIDE SEQUENCE</scope>
</reference>
<dbReference type="Gene3D" id="1.25.40.10">
    <property type="entry name" value="Tetratricopeptide repeat domain"/>
    <property type="match status" value="1"/>
</dbReference>
<gene>
    <name evidence="1" type="ORF">METZ01_LOCUS146152</name>
</gene>
<dbReference type="InterPro" id="IPR011990">
    <property type="entry name" value="TPR-like_helical_dom_sf"/>
</dbReference>
<evidence type="ECO:0008006" key="2">
    <source>
        <dbReference type="Google" id="ProtNLM"/>
    </source>
</evidence>
<accession>A0A381ZVH8</accession>